<accession>A0A1C6VE44</accession>
<dbReference type="RefSeq" id="WP_091444898.1">
    <property type="nucleotide sequence ID" value="NZ_BMMJ01000007.1"/>
</dbReference>
<dbReference type="EMBL" id="FMIA01000002">
    <property type="protein sequence ID" value="SCL64608.1"/>
    <property type="molecule type" value="Genomic_DNA"/>
</dbReference>
<proteinExistence type="predicted"/>
<dbReference type="STRING" id="683228.GA0070617_5514"/>
<protein>
    <submittedName>
        <fullName evidence="2">Virus ReqiPepy6 Gp37-like protein</fullName>
    </submittedName>
</protein>
<feature type="domain" description="Gp28/Gp37-like" evidence="1">
    <location>
        <begin position="28"/>
        <end position="365"/>
    </location>
</feature>
<evidence type="ECO:0000313" key="3">
    <source>
        <dbReference type="Proteomes" id="UP000198937"/>
    </source>
</evidence>
<name>A0A1C6VE44_9ACTN</name>
<evidence type="ECO:0000313" key="2">
    <source>
        <dbReference type="EMBL" id="SCL64608.1"/>
    </source>
</evidence>
<dbReference type="Pfam" id="PF14594">
    <property type="entry name" value="Sipho_Gp37"/>
    <property type="match status" value="1"/>
</dbReference>
<dbReference type="Proteomes" id="UP000198937">
    <property type="component" value="Unassembled WGS sequence"/>
</dbReference>
<evidence type="ECO:0000259" key="1">
    <source>
        <dbReference type="Pfam" id="PF14594"/>
    </source>
</evidence>
<keyword evidence="3" id="KW-1185">Reference proteome</keyword>
<dbReference type="InterPro" id="IPR029432">
    <property type="entry name" value="Gp28/Gp37-like_dom"/>
</dbReference>
<gene>
    <name evidence="2" type="ORF">GA0070617_5514</name>
</gene>
<dbReference type="OrthoDB" id="3622772at2"/>
<reference evidence="2 3" key="1">
    <citation type="submission" date="2016-06" db="EMBL/GenBank/DDBJ databases">
        <authorList>
            <person name="Kjaerup R.B."/>
            <person name="Dalgaard T.S."/>
            <person name="Juul-Madsen H.R."/>
        </authorList>
    </citation>
    <scope>NUCLEOTIDE SEQUENCE [LARGE SCALE GENOMIC DNA]</scope>
    <source>
        <strain evidence="2 3">DSM 45577</strain>
    </source>
</reference>
<dbReference type="AlphaFoldDB" id="A0A1C6VE44"/>
<organism evidence="2 3">
    <name type="scientific">Micromonospora yangpuensis</name>
    <dbReference type="NCBI Taxonomy" id="683228"/>
    <lineage>
        <taxon>Bacteria</taxon>
        <taxon>Bacillati</taxon>
        <taxon>Actinomycetota</taxon>
        <taxon>Actinomycetes</taxon>
        <taxon>Micromonosporales</taxon>
        <taxon>Micromonosporaceae</taxon>
        <taxon>Micromonospora</taxon>
    </lineage>
</organism>
<sequence>MSGRPRPYDTQVTITDRHCVPVSNPIRYTEVDAEIRVNEVTAGSFTAAAYPELSEALAPGNRVVIRDQGQVFKSGPIEAADYVRSAAGEDAGGKWVVDFGDDGAHLANRITYPNPAVDATAQTAEAEWTGTGPAGTLMLALVDANGGPGALSYRRVPQLVIGDGAGLGATLTYTSRWIDLYDELRALAVLGGTGVPGGTLGFRVVQVDRDLVAEVYAPRDRTDIARFSFPSDTLRSVQVVQAAPTCTAAIVAGEGRGTDRSVVERVDADAVATWWRSEQFVDAQSEDDPEQLQHAGDEALDGGREQLTVTTETIDTPQVTYGDAYQLGDLARVIPGGAAPLTDIVRAVRLQVTPSTGRRRIALIGTQAAVTDPAWVGENRTLARRIARTQRI</sequence>